<dbReference type="RefSeq" id="WP_108403118.1">
    <property type="nucleotide sequence ID" value="NZ_CP026948.1"/>
</dbReference>
<evidence type="ECO:0000313" key="1">
    <source>
        <dbReference type="EMBL" id="AWB83122.1"/>
    </source>
</evidence>
<dbReference type="GO" id="GO:0008195">
    <property type="term" value="F:phosphatidate phosphatase activity"/>
    <property type="evidence" value="ECO:0007669"/>
    <property type="project" value="InterPro"/>
</dbReference>
<dbReference type="Pfam" id="PF09949">
    <property type="entry name" value="APP1_cat"/>
    <property type="match status" value="1"/>
</dbReference>
<dbReference type="KEGG" id="clia:C3E79_00305"/>
<evidence type="ECO:0000313" key="2">
    <source>
        <dbReference type="Proteomes" id="UP000244754"/>
    </source>
</evidence>
<dbReference type="OrthoDB" id="9789875at2"/>
<accession>A0A2S0WBS0</accession>
<dbReference type="InterPro" id="IPR019236">
    <property type="entry name" value="APP1_cat"/>
</dbReference>
<gene>
    <name evidence="1" type="ORF">C3E79_00305</name>
</gene>
<protein>
    <submittedName>
        <fullName evidence="1">Uncharacterized protein</fullName>
    </submittedName>
</protein>
<name>A0A2S0WBS0_9CORY</name>
<keyword evidence="2" id="KW-1185">Reference proteome</keyword>
<dbReference type="Proteomes" id="UP000244754">
    <property type="component" value="Chromosome"/>
</dbReference>
<sequence>MGVADIARSAEHRLARSQVRRKARAGWEPRATGFTGYGSPERARVMGRVLMKDPASAETGNERGWRQFITAQVAHTPVTVELGSQRIGTRTNDEGYFEVIITGHGLEPGWHTARITLAIGGHQELAPVVIIPDTVTRGIVSDVDDTIMVTMLPRAALAAWNSWVKKTNTRKPVAGMAGFLRSLRGPEDPVFYLSTGAWNTYDTLTAFIRDHGYPRGPLLLTDWGPTPTGLFRSGPEHKRVRLRNLLIDFPHITWTLVGDDGQHDPMIYSDLVAEHPDRIELVAIRELSSREHVLAHGSTTAIEQPGNYHGVPALFGADGDDLARYWDELNRGA</sequence>
<dbReference type="InterPro" id="IPR052935">
    <property type="entry name" value="Mg2+_PAP"/>
</dbReference>
<dbReference type="PANTHER" id="PTHR28208:SF3">
    <property type="entry name" value="PHOSPHATIDATE PHOSPHATASE APP1"/>
    <property type="match status" value="1"/>
</dbReference>
<dbReference type="PANTHER" id="PTHR28208">
    <property type="entry name" value="PHOSPHATIDATE PHOSPHATASE APP1"/>
    <property type="match status" value="1"/>
</dbReference>
<organism evidence="1 2">
    <name type="scientific">Corynebacterium liangguodongii</name>
    <dbReference type="NCBI Taxonomy" id="2079535"/>
    <lineage>
        <taxon>Bacteria</taxon>
        <taxon>Bacillati</taxon>
        <taxon>Actinomycetota</taxon>
        <taxon>Actinomycetes</taxon>
        <taxon>Mycobacteriales</taxon>
        <taxon>Corynebacteriaceae</taxon>
        <taxon>Corynebacterium</taxon>
    </lineage>
</organism>
<dbReference type="AlphaFoldDB" id="A0A2S0WBS0"/>
<reference evidence="2" key="1">
    <citation type="submission" date="2018-01" db="EMBL/GenBank/DDBJ databases">
        <authorList>
            <person name="Li J."/>
        </authorList>
    </citation>
    <scope>NUCLEOTIDE SEQUENCE [LARGE SCALE GENOMIC DNA]</scope>
    <source>
        <strain evidence="2">2184</strain>
    </source>
</reference>
<dbReference type="EMBL" id="CP026948">
    <property type="protein sequence ID" value="AWB83122.1"/>
    <property type="molecule type" value="Genomic_DNA"/>
</dbReference>
<proteinExistence type="predicted"/>